<reference evidence="1" key="1">
    <citation type="submission" date="2019-03" db="EMBL/GenBank/DDBJ databases">
        <authorList>
            <consortium name="Pathogen Informatics"/>
        </authorList>
    </citation>
    <scope>NUCLEOTIDE SEQUENCE</scope>
    <source>
        <strain evidence="1">5012STDY7626360</strain>
    </source>
</reference>
<dbReference type="AlphaFoldDB" id="A0A486TET2"/>
<sequence length="72" mass="8060">MNKKCPQMLVAFFRHIHQHLSVATRMLAWNQTQPCSKVAAILKFSSFANSSNNGRGRFRANAFNSGDTLTGF</sequence>
<evidence type="ECO:0000313" key="1">
    <source>
        <dbReference type="EMBL" id="VGM24644.1"/>
    </source>
</evidence>
<protein>
    <submittedName>
        <fullName evidence="1">Uncharacterized protein</fullName>
    </submittedName>
</protein>
<name>A0A486TET2_KLEPN</name>
<proteinExistence type="predicted"/>
<organism evidence="1">
    <name type="scientific">Klebsiella pneumoniae</name>
    <dbReference type="NCBI Taxonomy" id="573"/>
    <lineage>
        <taxon>Bacteria</taxon>
        <taxon>Pseudomonadati</taxon>
        <taxon>Pseudomonadota</taxon>
        <taxon>Gammaproteobacteria</taxon>
        <taxon>Enterobacterales</taxon>
        <taxon>Enterobacteriaceae</taxon>
        <taxon>Klebsiella/Raoultella group</taxon>
        <taxon>Klebsiella</taxon>
        <taxon>Klebsiella pneumoniae complex</taxon>
    </lineage>
</organism>
<gene>
    <name evidence="1" type="ORF">SAMEA4873561_00267</name>
</gene>
<accession>A0A486TET2</accession>
<dbReference type="EMBL" id="CAAHDG010000001">
    <property type="protein sequence ID" value="VGM24644.1"/>
    <property type="molecule type" value="Genomic_DNA"/>
</dbReference>